<dbReference type="InterPro" id="IPR045078">
    <property type="entry name" value="TST/MPST-like"/>
</dbReference>
<protein>
    <submittedName>
        <fullName evidence="4">Thiosulfate/3-mercaptopyruvate sulfurtransferase</fullName>
        <ecNumber evidence="4">2.8.1.1</ecNumber>
        <ecNumber evidence="4">2.8.1.2</ecNumber>
    </submittedName>
</protein>
<evidence type="ECO:0000256" key="2">
    <source>
        <dbReference type="ARBA" id="ARBA00022737"/>
    </source>
</evidence>
<feature type="domain" description="Rhodanese" evidence="3">
    <location>
        <begin position="9"/>
        <end position="127"/>
    </location>
</feature>
<keyword evidence="2" id="KW-0677">Repeat</keyword>
<dbReference type="InterPro" id="IPR036873">
    <property type="entry name" value="Rhodanese-like_dom_sf"/>
</dbReference>
<dbReference type="EC" id="2.8.1.1" evidence="4"/>
<keyword evidence="1 4" id="KW-0808">Transferase</keyword>
<dbReference type="GO" id="GO:0005739">
    <property type="term" value="C:mitochondrion"/>
    <property type="evidence" value="ECO:0007669"/>
    <property type="project" value="TreeGrafter"/>
</dbReference>
<dbReference type="CDD" id="cd01448">
    <property type="entry name" value="TST_Repeat_1"/>
    <property type="match status" value="1"/>
</dbReference>
<dbReference type="FunCoup" id="A0A1Z5KMD9">
    <property type="interactions" value="107"/>
</dbReference>
<dbReference type="PROSITE" id="PS50206">
    <property type="entry name" value="RHODANESE_3"/>
    <property type="match status" value="2"/>
</dbReference>
<dbReference type="OrthoDB" id="270167at2759"/>
<dbReference type="SUPFAM" id="SSF52821">
    <property type="entry name" value="Rhodanese/Cell cycle control phosphatase"/>
    <property type="match status" value="2"/>
</dbReference>
<accession>A0A1Z5KMD9</accession>
<dbReference type="AlphaFoldDB" id="A0A1Z5KMD9"/>
<dbReference type="InParanoid" id="A0A1Z5KMD9"/>
<feature type="domain" description="Rhodanese" evidence="3">
    <location>
        <begin position="165"/>
        <end position="269"/>
    </location>
</feature>
<comment type="caution">
    <text evidence="4">The sequence shown here is derived from an EMBL/GenBank/DDBJ whole genome shotgun (WGS) entry which is preliminary data.</text>
</comment>
<dbReference type="SMART" id="SM00450">
    <property type="entry name" value="RHOD"/>
    <property type="match status" value="2"/>
</dbReference>
<evidence type="ECO:0000313" key="5">
    <source>
        <dbReference type="Proteomes" id="UP000198406"/>
    </source>
</evidence>
<proteinExistence type="predicted"/>
<keyword evidence="4" id="KW-0670">Pyruvate</keyword>
<evidence type="ECO:0000313" key="4">
    <source>
        <dbReference type="EMBL" id="GAX27493.1"/>
    </source>
</evidence>
<dbReference type="CDD" id="cd01449">
    <property type="entry name" value="TST_Repeat_2"/>
    <property type="match status" value="1"/>
</dbReference>
<gene>
    <name evidence="4" type="ORF">FisN_23Hu040</name>
</gene>
<keyword evidence="5" id="KW-1185">Reference proteome</keyword>
<evidence type="ECO:0000259" key="3">
    <source>
        <dbReference type="PROSITE" id="PS50206"/>
    </source>
</evidence>
<dbReference type="PANTHER" id="PTHR11364:SF27">
    <property type="entry name" value="SULFURTRANSFERASE"/>
    <property type="match status" value="1"/>
</dbReference>
<evidence type="ECO:0000256" key="1">
    <source>
        <dbReference type="ARBA" id="ARBA00022679"/>
    </source>
</evidence>
<dbReference type="GO" id="GO:0016784">
    <property type="term" value="F:3-mercaptopyruvate sulfurtransferase activity"/>
    <property type="evidence" value="ECO:0007669"/>
    <property type="project" value="UniProtKB-EC"/>
</dbReference>
<name>A0A1Z5KMD9_FISSO</name>
<dbReference type="GO" id="GO:0004792">
    <property type="term" value="F:thiosulfate-cyanide sulfurtransferase activity"/>
    <property type="evidence" value="ECO:0007669"/>
    <property type="project" value="UniProtKB-EC"/>
</dbReference>
<reference evidence="4 5" key="1">
    <citation type="journal article" date="2015" name="Plant Cell">
        <title>Oil accumulation by the oleaginous diatom Fistulifera solaris as revealed by the genome and transcriptome.</title>
        <authorList>
            <person name="Tanaka T."/>
            <person name="Maeda Y."/>
            <person name="Veluchamy A."/>
            <person name="Tanaka M."/>
            <person name="Abida H."/>
            <person name="Marechal E."/>
            <person name="Bowler C."/>
            <person name="Muto M."/>
            <person name="Sunaga Y."/>
            <person name="Tanaka M."/>
            <person name="Yoshino T."/>
            <person name="Taniguchi T."/>
            <person name="Fukuda Y."/>
            <person name="Nemoto M."/>
            <person name="Matsumoto M."/>
            <person name="Wong P.S."/>
            <person name="Aburatani S."/>
            <person name="Fujibuchi W."/>
        </authorList>
    </citation>
    <scope>NUCLEOTIDE SEQUENCE [LARGE SCALE GENOMIC DNA]</scope>
    <source>
        <strain evidence="4 5">JPCC DA0580</strain>
    </source>
</reference>
<dbReference type="PANTHER" id="PTHR11364">
    <property type="entry name" value="THIOSULFATE SULFERTANSFERASE"/>
    <property type="match status" value="1"/>
</dbReference>
<dbReference type="InterPro" id="IPR001763">
    <property type="entry name" value="Rhodanese-like_dom"/>
</dbReference>
<organism evidence="4 5">
    <name type="scientific">Fistulifera solaris</name>
    <name type="common">Oleaginous diatom</name>
    <dbReference type="NCBI Taxonomy" id="1519565"/>
    <lineage>
        <taxon>Eukaryota</taxon>
        <taxon>Sar</taxon>
        <taxon>Stramenopiles</taxon>
        <taxon>Ochrophyta</taxon>
        <taxon>Bacillariophyta</taxon>
        <taxon>Bacillariophyceae</taxon>
        <taxon>Bacillariophycidae</taxon>
        <taxon>Naviculales</taxon>
        <taxon>Naviculaceae</taxon>
        <taxon>Fistulifera</taxon>
    </lineage>
</organism>
<dbReference type="Gene3D" id="3.40.250.10">
    <property type="entry name" value="Rhodanese-like domain"/>
    <property type="match status" value="2"/>
</dbReference>
<dbReference type="EC" id="2.8.1.2" evidence="4"/>
<dbReference type="EMBL" id="BDSP01000257">
    <property type="protein sequence ID" value="GAX27493.1"/>
    <property type="molecule type" value="Genomic_DNA"/>
</dbReference>
<dbReference type="Proteomes" id="UP000198406">
    <property type="component" value="Unassembled WGS sequence"/>
</dbReference>
<sequence length="276" mass="31093">MSLEEAIQKQGAARFVDATWYHKGDLDPRKSFEEGPRIPGGVYFDIDDICDNASSLSHMLPSGALLEAWMEHHQIRPTLDHVILYGQKGSWFLPRVWFTFRSLGHTQVSILEAGLNEWMQGGGVVETHPVTTVRRDELKVKQQPSLLQERAQQVVDLDMMERVVGRQDTVILDARGSSFEKDGHMPGAIHLPYSSISDTVKLKENLKNRFQEIGVDPLDESQEIICTCGSGVSACTIYLALYECGRREAMSVYDGSWQEWKAYPDLPKVKPLSLSD</sequence>
<dbReference type="Pfam" id="PF00581">
    <property type="entry name" value="Rhodanese"/>
    <property type="match status" value="2"/>
</dbReference>